<dbReference type="GO" id="GO:0016758">
    <property type="term" value="F:hexosyltransferase activity"/>
    <property type="evidence" value="ECO:0007669"/>
    <property type="project" value="TreeGrafter"/>
</dbReference>
<proteinExistence type="predicted"/>
<dbReference type="SUPFAM" id="SSF53756">
    <property type="entry name" value="UDP-Glycosyltransferase/glycogen phosphorylase"/>
    <property type="match status" value="1"/>
</dbReference>
<dbReference type="GO" id="GO:1901137">
    <property type="term" value="P:carbohydrate derivative biosynthetic process"/>
    <property type="evidence" value="ECO:0007669"/>
    <property type="project" value="UniProtKB-ARBA"/>
</dbReference>
<evidence type="ECO:0000256" key="2">
    <source>
        <dbReference type="ARBA" id="ARBA00022676"/>
    </source>
</evidence>
<feature type="domain" description="Glycosyltransferase subfamily 4-like N-terminal" evidence="5">
    <location>
        <begin position="21"/>
        <end position="178"/>
    </location>
</feature>
<dbReference type="EMBL" id="VFOS01000001">
    <property type="protein sequence ID" value="TQL64235.1"/>
    <property type="molecule type" value="Genomic_DNA"/>
</dbReference>
<evidence type="ECO:0000313" key="7">
    <source>
        <dbReference type="Proteomes" id="UP000315389"/>
    </source>
</evidence>
<evidence type="ECO:0000313" key="6">
    <source>
        <dbReference type="EMBL" id="TQL64235.1"/>
    </source>
</evidence>
<evidence type="ECO:0000256" key="4">
    <source>
        <dbReference type="SAM" id="MobiDB-lite"/>
    </source>
</evidence>
<accession>A0A542ZV39</accession>
<dbReference type="Pfam" id="PF13692">
    <property type="entry name" value="Glyco_trans_1_4"/>
    <property type="match status" value="1"/>
</dbReference>
<dbReference type="RefSeq" id="WP_281282058.1">
    <property type="nucleotide sequence ID" value="NZ_BAAASV010000003.1"/>
</dbReference>
<evidence type="ECO:0000256" key="1">
    <source>
        <dbReference type="ARBA" id="ARBA00021292"/>
    </source>
</evidence>
<dbReference type="PANTHER" id="PTHR45947:SF3">
    <property type="entry name" value="SULFOQUINOVOSYL TRANSFERASE SQD2"/>
    <property type="match status" value="1"/>
</dbReference>
<comment type="caution">
    <text evidence="6">The sequence shown here is derived from an EMBL/GenBank/DDBJ whole genome shotgun (WGS) entry which is preliminary data.</text>
</comment>
<dbReference type="CDD" id="cd03801">
    <property type="entry name" value="GT4_PimA-like"/>
    <property type="match status" value="1"/>
</dbReference>
<name>A0A542ZV39_RARFA</name>
<evidence type="ECO:0000259" key="5">
    <source>
        <dbReference type="Pfam" id="PF13439"/>
    </source>
</evidence>
<dbReference type="Proteomes" id="UP000315389">
    <property type="component" value="Unassembled WGS sequence"/>
</dbReference>
<keyword evidence="3 6" id="KW-0808">Transferase</keyword>
<organism evidence="6 7">
    <name type="scientific">Rarobacter faecitabidus</name>
    <dbReference type="NCBI Taxonomy" id="13243"/>
    <lineage>
        <taxon>Bacteria</taxon>
        <taxon>Bacillati</taxon>
        <taxon>Actinomycetota</taxon>
        <taxon>Actinomycetes</taxon>
        <taxon>Micrococcales</taxon>
        <taxon>Rarobacteraceae</taxon>
        <taxon>Rarobacter</taxon>
    </lineage>
</organism>
<keyword evidence="7" id="KW-1185">Reference proteome</keyword>
<dbReference type="Pfam" id="PF13439">
    <property type="entry name" value="Glyco_transf_4"/>
    <property type="match status" value="1"/>
</dbReference>
<sequence>MIEPVGPLRVGIVCPYSFDAPGGVQFHVRDLAKALVNAGHHASVLAPADEDTVLPPHVVGAGGALAVRYNGSVARLAFGPRAAARVRRWLNEGNFDILHLHEPATPSLSMLALWIAQGPIAATFHTSLVRSRALQIASPMVRPSLEKIDARIAVSEDARRTLIDHLGGDAVVIPNGVFVDEFSGAPTRPDWSGRPGAPTVAFLGRLDEPRKGLPVLTAAIPKVLEQIPGARFLIAGRGDEGEAAARAALGDAIGQVEFLGGVSDEDKASLLASVDAYVAPQTGGESFGIVLVEAMAAGTAVVASDLPAFERVLEGGNAGAVFCNEDADSLATRLVEILTDDELRRGFSERGAERALTFDWAQVTGQVLNVYQTVLAGAAALGAVGEDPHAESRRSRRERLRGEIKRGE</sequence>
<dbReference type="InterPro" id="IPR028098">
    <property type="entry name" value="Glyco_trans_4-like_N"/>
</dbReference>
<dbReference type="Gene3D" id="3.40.50.2000">
    <property type="entry name" value="Glycogen Phosphorylase B"/>
    <property type="match status" value="2"/>
</dbReference>
<keyword evidence="2 6" id="KW-0328">Glycosyltransferase</keyword>
<gene>
    <name evidence="6" type="ORF">FB461_0729</name>
</gene>
<dbReference type="InterPro" id="IPR050194">
    <property type="entry name" value="Glycosyltransferase_grp1"/>
</dbReference>
<protein>
    <recommendedName>
        <fullName evidence="1">D-inositol 3-phosphate glycosyltransferase</fullName>
    </recommendedName>
</protein>
<feature type="region of interest" description="Disordered" evidence="4">
    <location>
        <begin position="386"/>
        <end position="408"/>
    </location>
</feature>
<evidence type="ECO:0000256" key="3">
    <source>
        <dbReference type="ARBA" id="ARBA00022679"/>
    </source>
</evidence>
<dbReference type="PANTHER" id="PTHR45947">
    <property type="entry name" value="SULFOQUINOVOSYL TRANSFERASE SQD2"/>
    <property type="match status" value="1"/>
</dbReference>
<dbReference type="AlphaFoldDB" id="A0A542ZV39"/>
<reference evidence="6 7" key="1">
    <citation type="submission" date="2019-06" db="EMBL/GenBank/DDBJ databases">
        <title>Sequencing the genomes of 1000 actinobacteria strains.</title>
        <authorList>
            <person name="Klenk H.-P."/>
        </authorList>
    </citation>
    <scope>NUCLEOTIDE SEQUENCE [LARGE SCALE GENOMIC DNA]</scope>
    <source>
        <strain evidence="6 7">DSM 4813</strain>
    </source>
</reference>